<feature type="domain" description="Thioredoxin" evidence="2">
    <location>
        <begin position="35"/>
        <end position="169"/>
    </location>
</feature>
<reference evidence="4" key="1">
    <citation type="journal article" date="2019" name="Int. J. Syst. Evol. Microbiol.">
        <title>The Global Catalogue of Microorganisms (GCM) 10K type strain sequencing project: providing services to taxonomists for standard genome sequencing and annotation.</title>
        <authorList>
            <consortium name="The Broad Institute Genomics Platform"/>
            <consortium name="The Broad Institute Genome Sequencing Center for Infectious Disease"/>
            <person name="Wu L."/>
            <person name="Ma J."/>
        </authorList>
    </citation>
    <scope>NUCLEOTIDE SEQUENCE [LARGE SCALE GENOMIC DNA]</scope>
    <source>
        <strain evidence="4">KCTC 42805</strain>
    </source>
</reference>
<dbReference type="InterPro" id="IPR013766">
    <property type="entry name" value="Thioredoxin_domain"/>
</dbReference>
<dbReference type="SUPFAM" id="SSF52833">
    <property type="entry name" value="Thioredoxin-like"/>
    <property type="match status" value="1"/>
</dbReference>
<name>A0ABW5M103_9BACT</name>
<dbReference type="Gene3D" id="3.40.30.10">
    <property type="entry name" value="Glutaredoxin"/>
    <property type="match status" value="1"/>
</dbReference>
<evidence type="ECO:0000313" key="4">
    <source>
        <dbReference type="Proteomes" id="UP001597469"/>
    </source>
</evidence>
<dbReference type="RefSeq" id="WP_381521491.1">
    <property type="nucleotide sequence ID" value="NZ_JBHULN010000004.1"/>
</dbReference>
<feature type="transmembrane region" description="Helical" evidence="1">
    <location>
        <begin position="6"/>
        <end position="24"/>
    </location>
</feature>
<accession>A0ABW5M103</accession>
<dbReference type="PROSITE" id="PS51352">
    <property type="entry name" value="THIOREDOXIN_2"/>
    <property type="match status" value="1"/>
</dbReference>
<keyword evidence="4" id="KW-1185">Reference proteome</keyword>
<keyword evidence="1" id="KW-0472">Membrane</keyword>
<dbReference type="Proteomes" id="UP001597469">
    <property type="component" value="Unassembled WGS sequence"/>
</dbReference>
<dbReference type="Pfam" id="PF00578">
    <property type="entry name" value="AhpC-TSA"/>
    <property type="match status" value="1"/>
</dbReference>
<dbReference type="InterPro" id="IPR036249">
    <property type="entry name" value="Thioredoxin-like_sf"/>
</dbReference>
<gene>
    <name evidence="3" type="ORF">ACFSUS_08355</name>
</gene>
<evidence type="ECO:0000259" key="2">
    <source>
        <dbReference type="PROSITE" id="PS51352"/>
    </source>
</evidence>
<evidence type="ECO:0000313" key="3">
    <source>
        <dbReference type="EMBL" id="MFD2570640.1"/>
    </source>
</evidence>
<protein>
    <submittedName>
        <fullName evidence="3">TlpA family protein disulfide reductase</fullName>
    </submittedName>
</protein>
<keyword evidence="1" id="KW-1133">Transmembrane helix</keyword>
<organism evidence="3 4">
    <name type="scientific">Spirosoma soli</name>
    <dbReference type="NCBI Taxonomy" id="1770529"/>
    <lineage>
        <taxon>Bacteria</taxon>
        <taxon>Pseudomonadati</taxon>
        <taxon>Bacteroidota</taxon>
        <taxon>Cytophagia</taxon>
        <taxon>Cytophagales</taxon>
        <taxon>Cytophagaceae</taxon>
        <taxon>Spirosoma</taxon>
    </lineage>
</organism>
<keyword evidence="1" id="KW-0812">Transmembrane</keyword>
<evidence type="ECO:0000256" key="1">
    <source>
        <dbReference type="SAM" id="Phobius"/>
    </source>
</evidence>
<proteinExistence type="predicted"/>
<sequence>MKKYLQWGLPIFILATLSYFVWGFTTKLNRKKEVAQRVQTLPNFTASLLDRSVISKTTLAGQPVVLLYFDPDCDHCQREADELYKKSVLLKQAMIVMLSSAPISDLTTFTEAYKLNALPNVRVAHIDRQVAYDTLGFTSVPDVLIYHADGSLAKHFKGETSVEAIARHL</sequence>
<dbReference type="InterPro" id="IPR000866">
    <property type="entry name" value="AhpC/TSA"/>
</dbReference>
<dbReference type="EMBL" id="JBHULN010000004">
    <property type="protein sequence ID" value="MFD2570640.1"/>
    <property type="molecule type" value="Genomic_DNA"/>
</dbReference>
<comment type="caution">
    <text evidence="3">The sequence shown here is derived from an EMBL/GenBank/DDBJ whole genome shotgun (WGS) entry which is preliminary data.</text>
</comment>